<dbReference type="InParanoid" id="E0W2T2"/>
<organism>
    <name type="scientific">Pediculus humanus subsp. corporis</name>
    <name type="common">Body louse</name>
    <dbReference type="NCBI Taxonomy" id="121224"/>
    <lineage>
        <taxon>Eukaryota</taxon>
        <taxon>Metazoa</taxon>
        <taxon>Ecdysozoa</taxon>
        <taxon>Arthropoda</taxon>
        <taxon>Hexapoda</taxon>
        <taxon>Insecta</taxon>
        <taxon>Pterygota</taxon>
        <taxon>Neoptera</taxon>
        <taxon>Paraneoptera</taxon>
        <taxon>Psocodea</taxon>
        <taxon>Troctomorpha</taxon>
        <taxon>Phthiraptera</taxon>
        <taxon>Anoplura</taxon>
        <taxon>Pediculidae</taxon>
        <taxon>Pediculus</taxon>
    </lineage>
</organism>
<sequence length="156" mass="16943">MSNVGHGGRAMHERSHSDTPTLPLPVHLSAESSSVTSLSNLPLRKTVTSGSVTSSDSGHSTQLDSHSGSSIEVQHGGYSPLQTRRHSALQPGMFLFFVFFFFFPIIIIIIIIYLFFESYFCIFFLAAFGWLIPPSTVVVRGKGGETLGLALPEGKV</sequence>
<evidence type="ECO:0000256" key="2">
    <source>
        <dbReference type="SAM" id="Phobius"/>
    </source>
</evidence>
<keyword evidence="2" id="KW-0472">Membrane</keyword>
<keyword evidence="2" id="KW-0812">Transmembrane</keyword>
<feature type="region of interest" description="Disordered" evidence="1">
    <location>
        <begin position="47"/>
        <end position="75"/>
    </location>
</feature>
<dbReference type="CTD" id="8236811"/>
<dbReference type="EnsemblMetazoa" id="PHUM596840-RA">
    <property type="protein sequence ID" value="PHUM596840-PA"/>
    <property type="gene ID" value="PHUM596840"/>
</dbReference>
<accession>E0W2T2</accession>
<dbReference type="KEGG" id="phu:Phum_PHUM596840"/>
<feature type="compositionally biased region" description="Low complexity" evidence="1">
    <location>
        <begin position="47"/>
        <end position="61"/>
    </location>
</feature>
<keyword evidence="2" id="KW-1133">Transmembrane helix</keyword>
<gene>
    <name evidence="4" type="primary">8236811</name>
    <name evidence="3" type="ORF">Phum_PHUM596840</name>
</gene>
<dbReference type="GeneID" id="8236811"/>
<dbReference type="VEuPathDB" id="VectorBase:PHUM596840"/>
<dbReference type="AlphaFoldDB" id="E0W2T2"/>
<feature type="transmembrane region" description="Helical" evidence="2">
    <location>
        <begin position="122"/>
        <end position="139"/>
    </location>
</feature>
<proteinExistence type="predicted"/>
<reference evidence="3" key="1">
    <citation type="submission" date="2007-04" db="EMBL/GenBank/DDBJ databases">
        <title>Annotation of Pediculus humanus corporis strain USDA.</title>
        <authorList>
            <person name="Kirkness E."/>
            <person name="Hannick L."/>
            <person name="Hass B."/>
            <person name="Bruggner R."/>
            <person name="Lawson D."/>
            <person name="Bidwell S."/>
            <person name="Joardar V."/>
            <person name="Caler E."/>
            <person name="Walenz B."/>
            <person name="Inman J."/>
            <person name="Schobel S."/>
            <person name="Galinsky K."/>
            <person name="Amedeo P."/>
            <person name="Strausberg R."/>
        </authorList>
    </citation>
    <scope>NUCLEOTIDE SEQUENCE</scope>
    <source>
        <strain evidence="3">USDA</strain>
    </source>
</reference>
<evidence type="ECO:0000313" key="5">
    <source>
        <dbReference type="Proteomes" id="UP000009046"/>
    </source>
</evidence>
<reference evidence="3" key="2">
    <citation type="submission" date="2007-04" db="EMBL/GenBank/DDBJ databases">
        <title>The genome of the human body louse.</title>
        <authorList>
            <consortium name="The Human Body Louse Genome Consortium"/>
            <person name="Kirkness E."/>
            <person name="Walenz B."/>
            <person name="Hass B."/>
            <person name="Bruggner R."/>
            <person name="Strausberg R."/>
        </authorList>
    </citation>
    <scope>NUCLEOTIDE SEQUENCE</scope>
    <source>
        <strain evidence="3">USDA</strain>
    </source>
</reference>
<protein>
    <submittedName>
        <fullName evidence="3 4">Uncharacterized protein</fullName>
    </submittedName>
</protein>
<dbReference type="RefSeq" id="XP_002432676.1">
    <property type="nucleotide sequence ID" value="XM_002432631.1"/>
</dbReference>
<reference evidence="4" key="3">
    <citation type="submission" date="2020-05" db="UniProtKB">
        <authorList>
            <consortium name="EnsemblMetazoa"/>
        </authorList>
    </citation>
    <scope>IDENTIFICATION</scope>
    <source>
        <strain evidence="4">USDA</strain>
    </source>
</reference>
<feature type="transmembrane region" description="Helical" evidence="2">
    <location>
        <begin position="94"/>
        <end position="116"/>
    </location>
</feature>
<dbReference type="Proteomes" id="UP000009046">
    <property type="component" value="Unassembled WGS sequence"/>
</dbReference>
<dbReference type="HOGENOM" id="CLU_1688847_0_0_1"/>
<dbReference type="STRING" id="121224.E0W2T2"/>
<evidence type="ECO:0000256" key="1">
    <source>
        <dbReference type="SAM" id="MobiDB-lite"/>
    </source>
</evidence>
<feature type="region of interest" description="Disordered" evidence="1">
    <location>
        <begin position="1"/>
        <end position="20"/>
    </location>
</feature>
<keyword evidence="5" id="KW-1185">Reference proteome</keyword>
<dbReference type="EMBL" id="DS235879">
    <property type="protein sequence ID" value="EEB19938.1"/>
    <property type="molecule type" value="Genomic_DNA"/>
</dbReference>
<name>E0W2T2_PEDHC</name>
<feature type="compositionally biased region" description="Polar residues" evidence="1">
    <location>
        <begin position="62"/>
        <end position="72"/>
    </location>
</feature>
<dbReference type="EMBL" id="AAZO01007273">
    <property type="status" value="NOT_ANNOTATED_CDS"/>
    <property type="molecule type" value="Genomic_DNA"/>
</dbReference>
<evidence type="ECO:0000313" key="4">
    <source>
        <dbReference type="EnsemblMetazoa" id="PHUM596840-PA"/>
    </source>
</evidence>
<evidence type="ECO:0000313" key="3">
    <source>
        <dbReference type="EMBL" id="EEB19938.1"/>
    </source>
</evidence>